<dbReference type="InterPro" id="IPR006599">
    <property type="entry name" value="CARP_motif"/>
</dbReference>
<name>A0ABQ5K123_9EUKA</name>
<feature type="domain" description="C-CAP/cofactor C-like" evidence="3">
    <location>
        <begin position="57"/>
        <end position="251"/>
    </location>
</feature>
<dbReference type="Proteomes" id="UP001057375">
    <property type="component" value="Unassembled WGS sequence"/>
</dbReference>
<evidence type="ECO:0000313" key="4">
    <source>
        <dbReference type="EMBL" id="GKT22878.1"/>
    </source>
</evidence>
<dbReference type="InterPro" id="IPR027684">
    <property type="entry name" value="TBCC"/>
</dbReference>
<dbReference type="Gene3D" id="2.160.20.70">
    <property type="match status" value="1"/>
</dbReference>
<evidence type="ECO:0000313" key="5">
    <source>
        <dbReference type="Proteomes" id="UP001057375"/>
    </source>
</evidence>
<sequence>MDKEKVQKVFESLQGELKKLKIIQKEKALAPYEKRCLLEKISKTEIDVAKLHRMLYPRPKFRFSARKNRVIVAKQEVDIGIANEIVKQAAKDQRTFIFSDNSNMYHKISLSSSQDVQFARLSLCRVICPTCSTAYLDDLNHCIIICSNVSGAVHIERCKNCIFVLSCHQLRIHKTHNCLMLNHTGSDPIIEESDGLQVAPLNIISSEFPREDIDFTMDELKDPSKIIDLPAIPEYTSPIENKCMNIKDFSWMKEEETPNWKKISHITILDAIKQYW</sequence>
<dbReference type="PANTHER" id="PTHR15139:SF0">
    <property type="entry name" value="TUBULIN-SPECIFIC CHAPERONE C"/>
    <property type="match status" value="1"/>
</dbReference>
<evidence type="ECO:0000256" key="2">
    <source>
        <dbReference type="ARBA" id="ARBA00023186"/>
    </source>
</evidence>
<protein>
    <submittedName>
        <fullName evidence="4">Tubulin-specific chaperone C like protein</fullName>
    </submittedName>
</protein>
<comment type="similarity">
    <text evidence="1">Belongs to the TBCC family.</text>
</comment>
<dbReference type="InterPro" id="IPR012945">
    <property type="entry name" value="Tubulin-bd_cofactor_C_dom"/>
</dbReference>
<reference evidence="4" key="1">
    <citation type="submission" date="2022-03" db="EMBL/GenBank/DDBJ databases">
        <title>Draft genome sequence of Aduncisulcus paluster, a free-living microaerophilic Fornicata.</title>
        <authorList>
            <person name="Yuyama I."/>
            <person name="Kume K."/>
            <person name="Tamura T."/>
            <person name="Inagaki Y."/>
            <person name="Hashimoto T."/>
        </authorList>
    </citation>
    <scope>NUCLEOTIDE SEQUENCE</scope>
    <source>
        <strain evidence="4">NY0171</strain>
    </source>
</reference>
<dbReference type="PANTHER" id="PTHR15139">
    <property type="entry name" value="TUBULIN FOLDING COFACTOR C"/>
    <property type="match status" value="1"/>
</dbReference>
<dbReference type="InterPro" id="IPR017901">
    <property type="entry name" value="C-CAP_CF_C-like"/>
</dbReference>
<dbReference type="PROSITE" id="PS51329">
    <property type="entry name" value="C_CAP_COFACTOR_C"/>
    <property type="match status" value="1"/>
</dbReference>
<comment type="caution">
    <text evidence="4">The sequence shown here is derived from an EMBL/GenBank/DDBJ whole genome shotgun (WGS) entry which is preliminary data.</text>
</comment>
<accession>A0ABQ5K123</accession>
<evidence type="ECO:0000259" key="3">
    <source>
        <dbReference type="PROSITE" id="PS51329"/>
    </source>
</evidence>
<dbReference type="SMART" id="SM00673">
    <property type="entry name" value="CARP"/>
    <property type="match status" value="2"/>
</dbReference>
<proteinExistence type="inferred from homology"/>
<dbReference type="Pfam" id="PF07986">
    <property type="entry name" value="TBCC"/>
    <property type="match status" value="1"/>
</dbReference>
<keyword evidence="5" id="KW-1185">Reference proteome</keyword>
<gene>
    <name evidence="4" type="ORF">ADUPG1_012255</name>
</gene>
<dbReference type="InterPro" id="IPR016098">
    <property type="entry name" value="CAP/MinC_C"/>
</dbReference>
<keyword evidence="2" id="KW-0143">Chaperone</keyword>
<dbReference type="EMBL" id="BQXS01012430">
    <property type="protein sequence ID" value="GKT22878.1"/>
    <property type="molecule type" value="Genomic_DNA"/>
</dbReference>
<evidence type="ECO:0000256" key="1">
    <source>
        <dbReference type="ARBA" id="ARBA00008848"/>
    </source>
</evidence>
<organism evidence="4 5">
    <name type="scientific">Aduncisulcus paluster</name>
    <dbReference type="NCBI Taxonomy" id="2918883"/>
    <lineage>
        <taxon>Eukaryota</taxon>
        <taxon>Metamonada</taxon>
        <taxon>Carpediemonas-like organisms</taxon>
        <taxon>Aduncisulcus</taxon>
    </lineage>
</organism>